<feature type="region of interest" description="Disordered" evidence="1">
    <location>
        <begin position="316"/>
        <end position="338"/>
    </location>
</feature>
<feature type="compositionally biased region" description="Acidic residues" evidence="1">
    <location>
        <begin position="317"/>
        <end position="332"/>
    </location>
</feature>
<feature type="region of interest" description="Disordered" evidence="1">
    <location>
        <begin position="123"/>
        <end position="145"/>
    </location>
</feature>
<keyword evidence="4" id="KW-1185">Reference proteome</keyword>
<dbReference type="PROSITE" id="PS50011">
    <property type="entry name" value="PROTEIN_KINASE_DOM"/>
    <property type="match status" value="1"/>
</dbReference>
<dbReference type="InterPro" id="IPR008271">
    <property type="entry name" value="Ser/Thr_kinase_AS"/>
</dbReference>
<dbReference type="PANTHER" id="PTHR48209:SF2">
    <property type="entry name" value="FI24008P1"/>
    <property type="match status" value="1"/>
</dbReference>
<organism evidence="3 4">
    <name type="scientific">Fragilariopsis cylindrus CCMP1102</name>
    <dbReference type="NCBI Taxonomy" id="635003"/>
    <lineage>
        <taxon>Eukaryota</taxon>
        <taxon>Sar</taxon>
        <taxon>Stramenopiles</taxon>
        <taxon>Ochrophyta</taxon>
        <taxon>Bacillariophyta</taxon>
        <taxon>Bacillariophyceae</taxon>
        <taxon>Bacillariophycidae</taxon>
        <taxon>Bacillariales</taxon>
        <taxon>Bacillariaceae</taxon>
        <taxon>Fragilariopsis</taxon>
    </lineage>
</organism>
<dbReference type="KEGG" id="fcy:FRACYDRAFT_244156"/>
<gene>
    <name evidence="3" type="ORF">FRACYDRAFT_244156</name>
</gene>
<protein>
    <recommendedName>
        <fullName evidence="2">Protein kinase domain-containing protein</fullName>
    </recommendedName>
</protein>
<dbReference type="InterPro" id="IPR000719">
    <property type="entry name" value="Prot_kinase_dom"/>
</dbReference>
<dbReference type="SUPFAM" id="SSF56112">
    <property type="entry name" value="Protein kinase-like (PK-like)"/>
    <property type="match status" value="1"/>
</dbReference>
<evidence type="ECO:0000256" key="1">
    <source>
        <dbReference type="SAM" id="MobiDB-lite"/>
    </source>
</evidence>
<dbReference type="SMART" id="SM00220">
    <property type="entry name" value="S_TKc"/>
    <property type="match status" value="1"/>
</dbReference>
<dbReference type="Gene3D" id="1.10.510.10">
    <property type="entry name" value="Transferase(Phosphotransferase) domain 1"/>
    <property type="match status" value="1"/>
</dbReference>
<dbReference type="Proteomes" id="UP000095751">
    <property type="component" value="Unassembled WGS sequence"/>
</dbReference>
<feature type="domain" description="Protein kinase" evidence="2">
    <location>
        <begin position="291"/>
        <end position="644"/>
    </location>
</feature>
<dbReference type="GO" id="GO:0004672">
    <property type="term" value="F:protein kinase activity"/>
    <property type="evidence" value="ECO:0007669"/>
    <property type="project" value="InterPro"/>
</dbReference>
<name>A0A1E7F4U8_9STRA</name>
<feature type="region of interest" description="Disordered" evidence="1">
    <location>
        <begin position="198"/>
        <end position="261"/>
    </location>
</feature>
<evidence type="ECO:0000313" key="3">
    <source>
        <dbReference type="EMBL" id="OEU12883.1"/>
    </source>
</evidence>
<sequence length="644" mass="73197">MTDIQRLRQRQQERLRQRRHQENATATTTTTADVVVVDLTSPSKTTSIKHISIVGISNISNNNKKKSRTIISASNNDVVTHTNHSKSHYSPRIVGLIDNAGYSFQHYKRVKKISRLNEKKIKKNNKQNKYWQYQEHPTHSQNIPRSHTEDIDQLHHQLYVNQQSNNYKQDCIYPGDDTADDQEATDFYAVYQRVRCSNSNKRQSADVDDERSGSGSDDNDDCERSGDSDDEDDEWSIIEQLDPSSNSKSKKSYSSKSNNNKERVWQKRNYPVCNTMHELGILGNEVGNTAMVNIEVLGKGSYRTAYLLDNIYPRDDVDVDDETRDDDDDDEKRDDNDTVNDDSKIVIKMFGLDTDREFPFDIASFEMHRVDSVISQKMTASPYILDIYGHCGVSGLYERAIKAIYDLHTIDYDDDEYSSSLSSSRSSGSSSKTAIVVDPIGRPATIIHGDIKPENFILVQLGKGKKTTFRLKLNDFNYSILRKFNRTATAATSSTSTSTASSAGTTSGDNIMEAACPYYTNQVPLSWGVGYRPYEFSIDNYPPINENIDIFGLGGVLYYILEGKDPYWQYTKDHEVEEISKGLLPPISTTTTKRINNSKTDTNIDTRRTIQTIIDIIHKSMSLNTNDRPTSKQVLEQFRDVYSL</sequence>
<dbReference type="PROSITE" id="PS00108">
    <property type="entry name" value="PROTEIN_KINASE_ST"/>
    <property type="match status" value="1"/>
</dbReference>
<accession>A0A1E7F4U8</accession>
<dbReference type="PANTHER" id="PTHR48209">
    <property type="entry name" value="AGL056WP"/>
    <property type="match status" value="1"/>
</dbReference>
<feature type="region of interest" description="Disordered" evidence="1">
    <location>
        <begin position="1"/>
        <end position="27"/>
    </location>
</feature>
<reference evidence="3 4" key="1">
    <citation type="submission" date="2016-09" db="EMBL/GenBank/DDBJ databases">
        <title>Extensive genetic diversity and differential bi-allelic expression allows diatom success in the polar Southern Ocean.</title>
        <authorList>
            <consortium name="DOE Joint Genome Institute"/>
            <person name="Mock T."/>
            <person name="Otillar R.P."/>
            <person name="Strauss J."/>
            <person name="Dupont C."/>
            <person name="Frickenhaus S."/>
            <person name="Maumus F."/>
            <person name="Mcmullan M."/>
            <person name="Sanges R."/>
            <person name="Schmutz J."/>
            <person name="Toseland A."/>
            <person name="Valas R."/>
            <person name="Veluchamy A."/>
            <person name="Ward B.J."/>
            <person name="Allen A."/>
            <person name="Barry K."/>
            <person name="Falciatore A."/>
            <person name="Ferrante M."/>
            <person name="Fortunato A.E."/>
            <person name="Gloeckner G."/>
            <person name="Gruber A."/>
            <person name="Hipkin R."/>
            <person name="Janech M."/>
            <person name="Kroth P."/>
            <person name="Leese F."/>
            <person name="Lindquist E."/>
            <person name="Lyon B.R."/>
            <person name="Martin J."/>
            <person name="Mayer C."/>
            <person name="Parker M."/>
            <person name="Quesneville H."/>
            <person name="Raymond J."/>
            <person name="Uhlig C."/>
            <person name="Valentin K.U."/>
            <person name="Worden A.Z."/>
            <person name="Armbrust E.V."/>
            <person name="Bowler C."/>
            <person name="Green B."/>
            <person name="Moulton V."/>
            <person name="Van Oosterhout C."/>
            <person name="Grigoriev I."/>
        </authorList>
    </citation>
    <scope>NUCLEOTIDE SEQUENCE [LARGE SCALE GENOMIC DNA]</scope>
    <source>
        <strain evidence="3 4">CCMP1102</strain>
    </source>
</reference>
<dbReference type="InParanoid" id="A0A1E7F4U8"/>
<evidence type="ECO:0000259" key="2">
    <source>
        <dbReference type="PROSITE" id="PS50011"/>
    </source>
</evidence>
<proteinExistence type="predicted"/>
<dbReference type="InterPro" id="IPR011009">
    <property type="entry name" value="Kinase-like_dom_sf"/>
</dbReference>
<dbReference type="AlphaFoldDB" id="A0A1E7F4U8"/>
<evidence type="ECO:0000313" key="4">
    <source>
        <dbReference type="Proteomes" id="UP000095751"/>
    </source>
</evidence>
<dbReference type="GO" id="GO:0005524">
    <property type="term" value="F:ATP binding"/>
    <property type="evidence" value="ECO:0007669"/>
    <property type="project" value="InterPro"/>
</dbReference>
<dbReference type="EMBL" id="KV784364">
    <property type="protein sequence ID" value="OEU12883.1"/>
    <property type="molecule type" value="Genomic_DNA"/>
</dbReference>